<evidence type="ECO:0000313" key="3">
    <source>
        <dbReference type="Proteomes" id="UP000005207"/>
    </source>
</evidence>
<proteinExistence type="predicted"/>
<dbReference type="AlphaFoldDB" id="A0A669EHG9"/>
<reference evidence="3" key="1">
    <citation type="submission" date="2012-01" db="EMBL/GenBank/DDBJ databases">
        <title>The Genome Sequence of Oreochromis niloticus (Nile Tilapia).</title>
        <authorList>
            <consortium name="Broad Institute Genome Assembly Team"/>
            <consortium name="Broad Institute Sequencing Platform"/>
            <person name="Di Palma F."/>
            <person name="Johnson J."/>
            <person name="Lander E.S."/>
            <person name="Lindblad-Toh K."/>
        </authorList>
    </citation>
    <scope>NUCLEOTIDE SEQUENCE [LARGE SCALE GENOMIC DNA]</scope>
</reference>
<dbReference type="GeneTree" id="ENSGT00940000159005"/>
<dbReference type="Gene3D" id="2.60.40.10">
    <property type="entry name" value="Immunoglobulins"/>
    <property type="match status" value="2"/>
</dbReference>
<protein>
    <recommendedName>
        <fullName evidence="1">Ig-like domain-containing protein</fullName>
    </recommendedName>
</protein>
<dbReference type="InterPro" id="IPR013768">
    <property type="entry name" value="ICAM_N"/>
</dbReference>
<dbReference type="InterPro" id="IPR007110">
    <property type="entry name" value="Ig-like_dom"/>
</dbReference>
<feature type="domain" description="Ig-like" evidence="1">
    <location>
        <begin position="119"/>
        <end position="230"/>
    </location>
</feature>
<dbReference type="Pfam" id="PF03921">
    <property type="entry name" value="ICAM_N"/>
    <property type="match status" value="1"/>
</dbReference>
<sequence length="276" mass="30983">MSSDVKLSWTLDHMDQNFMSVLKHTMFQPTVSCPLTLTPSETVVTFGDPVSVNCSTSATDVEGMGWEAPFGGTGFEPPPVVTWRVDKLEEWTPSPFCYATLDDGSQCTLRPVITIFKTPDFVSISVLDHSLIMQDTEYNNSTRTQYWLQCNIINVAPVQFLTVNWYKNNESIMAMSFNDTTTKTPVNESSILKINISREENVAEFRCEAELDFGPHGPKLYVSSQTHNVSWTPSPFCYVTLVDGSQCTVSPVITCTNRQCKKYILLNELLISKTII</sequence>
<dbReference type="SUPFAM" id="SSF48726">
    <property type="entry name" value="Immunoglobulin"/>
    <property type="match status" value="2"/>
</dbReference>
<dbReference type="InterPro" id="IPR013783">
    <property type="entry name" value="Ig-like_fold"/>
</dbReference>
<keyword evidence="3" id="KW-1185">Reference proteome</keyword>
<dbReference type="InterPro" id="IPR047012">
    <property type="entry name" value="ICAM_VCAM"/>
</dbReference>
<dbReference type="GO" id="GO:0005178">
    <property type="term" value="F:integrin binding"/>
    <property type="evidence" value="ECO:0007669"/>
    <property type="project" value="InterPro"/>
</dbReference>
<reference evidence="2" key="2">
    <citation type="submission" date="2025-08" db="UniProtKB">
        <authorList>
            <consortium name="Ensembl"/>
        </authorList>
    </citation>
    <scope>IDENTIFICATION</scope>
</reference>
<dbReference type="PANTHER" id="PTHR13771:SF9">
    <property type="entry name" value="INTERCELLULAR ADHESION MOLECULE 5"/>
    <property type="match status" value="1"/>
</dbReference>
<organism evidence="2 3">
    <name type="scientific">Oreochromis niloticus</name>
    <name type="common">Nile tilapia</name>
    <name type="synonym">Tilapia nilotica</name>
    <dbReference type="NCBI Taxonomy" id="8128"/>
    <lineage>
        <taxon>Eukaryota</taxon>
        <taxon>Metazoa</taxon>
        <taxon>Chordata</taxon>
        <taxon>Craniata</taxon>
        <taxon>Vertebrata</taxon>
        <taxon>Euteleostomi</taxon>
        <taxon>Actinopterygii</taxon>
        <taxon>Neopterygii</taxon>
        <taxon>Teleostei</taxon>
        <taxon>Neoteleostei</taxon>
        <taxon>Acanthomorphata</taxon>
        <taxon>Ovalentaria</taxon>
        <taxon>Cichlomorphae</taxon>
        <taxon>Cichliformes</taxon>
        <taxon>Cichlidae</taxon>
        <taxon>African cichlids</taxon>
        <taxon>Pseudocrenilabrinae</taxon>
        <taxon>Oreochromini</taxon>
        <taxon>Oreochromis</taxon>
    </lineage>
</organism>
<evidence type="ECO:0000313" key="2">
    <source>
        <dbReference type="Ensembl" id="ENSONIP00000070541.1"/>
    </source>
</evidence>
<accession>A0A669EHG9</accession>
<dbReference type="GO" id="GO:0007155">
    <property type="term" value="P:cell adhesion"/>
    <property type="evidence" value="ECO:0007669"/>
    <property type="project" value="InterPro"/>
</dbReference>
<dbReference type="Ensembl" id="ENSONIT00000086631.1">
    <property type="protein sequence ID" value="ENSONIP00000070541.1"/>
    <property type="gene ID" value="ENSONIG00000031116.1"/>
</dbReference>
<dbReference type="PANTHER" id="PTHR13771">
    <property type="entry name" value="INTERCELLULAR ADHESION MOLECULE"/>
    <property type="match status" value="1"/>
</dbReference>
<dbReference type="Proteomes" id="UP000005207">
    <property type="component" value="Linkage group LG4"/>
</dbReference>
<dbReference type="InterPro" id="IPR036179">
    <property type="entry name" value="Ig-like_dom_sf"/>
</dbReference>
<dbReference type="InParanoid" id="A0A669EHG9"/>
<reference evidence="2" key="3">
    <citation type="submission" date="2025-09" db="UniProtKB">
        <authorList>
            <consortium name="Ensembl"/>
        </authorList>
    </citation>
    <scope>IDENTIFICATION</scope>
</reference>
<evidence type="ECO:0000259" key="1">
    <source>
        <dbReference type="PROSITE" id="PS50835"/>
    </source>
</evidence>
<dbReference type="PROSITE" id="PS50835">
    <property type="entry name" value="IG_LIKE"/>
    <property type="match status" value="1"/>
</dbReference>
<name>A0A669EHG9_ORENI</name>